<comment type="caution">
    <text evidence="3">The sequence shown here is derived from an EMBL/GenBank/DDBJ whole genome shotgun (WGS) entry which is preliminary data.</text>
</comment>
<organism evidence="3 4">
    <name type="scientific">Hortaea werneckii</name>
    <name type="common">Black yeast</name>
    <name type="synonym">Cladosporium werneckii</name>
    <dbReference type="NCBI Taxonomy" id="91943"/>
    <lineage>
        <taxon>Eukaryota</taxon>
        <taxon>Fungi</taxon>
        <taxon>Dikarya</taxon>
        <taxon>Ascomycota</taxon>
        <taxon>Pezizomycotina</taxon>
        <taxon>Dothideomycetes</taxon>
        <taxon>Dothideomycetidae</taxon>
        <taxon>Mycosphaerellales</taxon>
        <taxon>Teratosphaeriaceae</taxon>
        <taxon>Hortaea</taxon>
    </lineage>
</organism>
<reference evidence="3 4" key="1">
    <citation type="journal article" date="2018" name="BMC Genomics">
        <title>Genomic evidence for intraspecific hybridization in a clonal and extremely halotolerant yeast.</title>
        <authorList>
            <person name="Gostincar C."/>
            <person name="Stajich J.E."/>
            <person name="Zupancic J."/>
            <person name="Zalar P."/>
            <person name="Gunde-Cimerman N."/>
        </authorList>
    </citation>
    <scope>NUCLEOTIDE SEQUENCE [LARGE SCALE GENOMIC DNA]</scope>
    <source>
        <strain evidence="3 4">EXF-6656</strain>
    </source>
</reference>
<sequence>MRKSRMSNKAAKKKQTSFKSPASEIPTPFTKAPASIEPLLEQLDPAKVYITHIDRFSTKSKQQIFLIPVILNAVIAGLLVWRLWYAVPTYWTLVQTFIGYTTPATVNPDTTTRGEQFTILFKRTGMIMLDYLLFRFMGPWPLTFFLEQPANPVAWRMALGFKKEEVAVRVSRHWGAEELMQGIKQGEENPFFKTRILPAIDKQLMRSKTAYLMMDSSWDLDFQSILDAHTLIGRDQLNMKDIDKLVIVNMQGVGWLAWKWETDSDVIEDRRKKIIAFKDTLTKMGKEGLFFRWMEIVEQERDGDGGFSAAKQERVMERVRAAFEKEGIDFEELSKSIGGLQELPTQVNQS</sequence>
<evidence type="ECO:0000313" key="4">
    <source>
        <dbReference type="Proteomes" id="UP000281245"/>
    </source>
</evidence>
<evidence type="ECO:0000313" key="3">
    <source>
        <dbReference type="EMBL" id="RMX71803.1"/>
    </source>
</evidence>
<keyword evidence="2" id="KW-0472">Membrane</keyword>
<evidence type="ECO:0000256" key="2">
    <source>
        <dbReference type="SAM" id="Phobius"/>
    </source>
</evidence>
<dbReference type="AlphaFoldDB" id="A0A3M6VZW5"/>
<proteinExistence type="predicted"/>
<dbReference type="OrthoDB" id="5421757at2759"/>
<accession>A0A3M6VZW5</accession>
<feature type="transmembrane region" description="Helical" evidence="2">
    <location>
        <begin position="64"/>
        <end position="85"/>
    </location>
</feature>
<dbReference type="Proteomes" id="UP000281245">
    <property type="component" value="Unassembled WGS sequence"/>
</dbReference>
<gene>
    <name evidence="3" type="ORF">D0869_15262</name>
</gene>
<protein>
    <submittedName>
        <fullName evidence="3">Uncharacterized protein</fullName>
    </submittedName>
</protein>
<dbReference type="EMBL" id="QWIJ01002513">
    <property type="protein sequence ID" value="RMX71803.1"/>
    <property type="molecule type" value="Genomic_DNA"/>
</dbReference>
<evidence type="ECO:0000256" key="1">
    <source>
        <dbReference type="SAM" id="MobiDB-lite"/>
    </source>
</evidence>
<keyword evidence="2" id="KW-1133">Transmembrane helix</keyword>
<keyword evidence="2" id="KW-0812">Transmembrane</keyword>
<dbReference type="VEuPathDB" id="FungiDB:BTJ68_02505"/>
<name>A0A3M6VZW5_HORWE</name>
<feature type="region of interest" description="Disordered" evidence="1">
    <location>
        <begin position="1"/>
        <end position="26"/>
    </location>
</feature>
<feature type="compositionally biased region" description="Basic residues" evidence="1">
    <location>
        <begin position="1"/>
        <end position="16"/>
    </location>
</feature>